<accession>A0ABD6ETE4</accession>
<comment type="caution">
    <text evidence="1">The sequence shown here is derived from an EMBL/GenBank/DDBJ whole genome shotgun (WGS) entry which is preliminary data.</text>
</comment>
<dbReference type="EMBL" id="JBGFUD010007216">
    <property type="protein sequence ID" value="MFH4981444.1"/>
    <property type="molecule type" value="Genomic_DNA"/>
</dbReference>
<keyword evidence="2" id="KW-1185">Reference proteome</keyword>
<sequence length="272" mass="31147">MFKRIGDYDFSSKKPKCSIETVFHELFAPEIYTVKGGLRCHVHIDVAKRRVVGLLDDNNMHFVHRDELKAYTLPGCHFVEISIHYDVVRECDNPVYTLMDLMLPRIIMICTCEASILEDDKDEPCDVHLIKRVEELIEKKTKMLPRCVEANYEMSNGETDIHVPVLKHLENVSETFFKYSTETFWCYSRIRVEKGTTRVSQGEMKTNVDNIPYACVQLANAGKKNALCIEQENTGEMFCCCKSAPKPLASVIDTSDTCEYFVFDNCSVGQVV</sequence>
<evidence type="ECO:0000313" key="2">
    <source>
        <dbReference type="Proteomes" id="UP001608902"/>
    </source>
</evidence>
<dbReference type="AlphaFoldDB" id="A0ABD6ETE4"/>
<proteinExistence type="predicted"/>
<dbReference type="Proteomes" id="UP001608902">
    <property type="component" value="Unassembled WGS sequence"/>
</dbReference>
<protein>
    <submittedName>
        <fullName evidence="1">Uncharacterized protein</fullName>
    </submittedName>
</protein>
<organism evidence="1 2">
    <name type="scientific">Gnathostoma spinigerum</name>
    <dbReference type="NCBI Taxonomy" id="75299"/>
    <lineage>
        <taxon>Eukaryota</taxon>
        <taxon>Metazoa</taxon>
        <taxon>Ecdysozoa</taxon>
        <taxon>Nematoda</taxon>
        <taxon>Chromadorea</taxon>
        <taxon>Rhabditida</taxon>
        <taxon>Spirurina</taxon>
        <taxon>Gnathostomatomorpha</taxon>
        <taxon>Gnathostomatoidea</taxon>
        <taxon>Gnathostomatidae</taxon>
        <taxon>Gnathostoma</taxon>
    </lineage>
</organism>
<name>A0ABD6ETE4_9BILA</name>
<evidence type="ECO:0000313" key="1">
    <source>
        <dbReference type="EMBL" id="MFH4981444.1"/>
    </source>
</evidence>
<gene>
    <name evidence="1" type="ORF">AB6A40_008153</name>
</gene>
<reference evidence="1 2" key="1">
    <citation type="submission" date="2024-08" db="EMBL/GenBank/DDBJ databases">
        <title>Gnathostoma spinigerum genome.</title>
        <authorList>
            <person name="Gonzalez-Bertolin B."/>
            <person name="Monzon S."/>
            <person name="Zaballos A."/>
            <person name="Jimenez P."/>
            <person name="Dekumyoy P."/>
            <person name="Varona S."/>
            <person name="Cuesta I."/>
            <person name="Sumanam S."/>
            <person name="Adisakwattana P."/>
            <person name="Gasser R.B."/>
            <person name="Hernandez-Gonzalez A."/>
            <person name="Young N.D."/>
            <person name="Perteguer M.J."/>
        </authorList>
    </citation>
    <scope>NUCLEOTIDE SEQUENCE [LARGE SCALE GENOMIC DNA]</scope>
    <source>
        <strain evidence="1">AL3</strain>
        <tissue evidence="1">Liver</tissue>
    </source>
</reference>